<sequence>IFSLYRSYIRETKRLPHKYLRLFFRLKAAGEFRTVLQTKHISLCIKKIKRESKVLNILRAANAGNHLAFNCVLDLAYGRVGKLRWELMEPLLSDPSAPLPPPIIREKESSRPPVYSPELAALLTSGLSRRTKPLSPKDLSFPPTLPERANPMSEEAALLGPFSKRREVNIRWRYFTKEWKKILPPLKISLEEHSLVEEAGIVKEPASPIDLRGIGFHDTNVLEEVLYLAGRPWERQQRTRRLKHNSNESTSPVISPFDGHLPKRWLQRRYQELLGRLPILS</sequence>
<accession>A0ACB8ABR3</accession>
<evidence type="ECO:0000313" key="2">
    <source>
        <dbReference type="Proteomes" id="UP000790377"/>
    </source>
</evidence>
<feature type="non-terminal residue" evidence="1">
    <location>
        <position position="281"/>
    </location>
</feature>
<organism evidence="1 2">
    <name type="scientific">Hygrophoropsis aurantiaca</name>
    <dbReference type="NCBI Taxonomy" id="72124"/>
    <lineage>
        <taxon>Eukaryota</taxon>
        <taxon>Fungi</taxon>
        <taxon>Dikarya</taxon>
        <taxon>Basidiomycota</taxon>
        <taxon>Agaricomycotina</taxon>
        <taxon>Agaricomycetes</taxon>
        <taxon>Agaricomycetidae</taxon>
        <taxon>Boletales</taxon>
        <taxon>Coniophorineae</taxon>
        <taxon>Hygrophoropsidaceae</taxon>
        <taxon>Hygrophoropsis</taxon>
    </lineage>
</organism>
<reference evidence="1" key="1">
    <citation type="journal article" date="2021" name="New Phytol.">
        <title>Evolutionary innovations through gain and loss of genes in the ectomycorrhizal Boletales.</title>
        <authorList>
            <person name="Wu G."/>
            <person name="Miyauchi S."/>
            <person name="Morin E."/>
            <person name="Kuo A."/>
            <person name="Drula E."/>
            <person name="Varga T."/>
            <person name="Kohler A."/>
            <person name="Feng B."/>
            <person name="Cao Y."/>
            <person name="Lipzen A."/>
            <person name="Daum C."/>
            <person name="Hundley H."/>
            <person name="Pangilinan J."/>
            <person name="Johnson J."/>
            <person name="Barry K."/>
            <person name="LaButti K."/>
            <person name="Ng V."/>
            <person name="Ahrendt S."/>
            <person name="Min B."/>
            <person name="Choi I.G."/>
            <person name="Park H."/>
            <person name="Plett J.M."/>
            <person name="Magnuson J."/>
            <person name="Spatafora J.W."/>
            <person name="Nagy L.G."/>
            <person name="Henrissat B."/>
            <person name="Grigoriev I.V."/>
            <person name="Yang Z.L."/>
            <person name="Xu J."/>
            <person name="Martin F.M."/>
        </authorList>
    </citation>
    <scope>NUCLEOTIDE SEQUENCE</scope>
    <source>
        <strain evidence="1">ATCC 28755</strain>
    </source>
</reference>
<evidence type="ECO:0000313" key="1">
    <source>
        <dbReference type="EMBL" id="KAH7910694.1"/>
    </source>
</evidence>
<dbReference type="EMBL" id="MU267703">
    <property type="protein sequence ID" value="KAH7910694.1"/>
    <property type="molecule type" value="Genomic_DNA"/>
</dbReference>
<comment type="caution">
    <text evidence="1">The sequence shown here is derived from an EMBL/GenBank/DDBJ whole genome shotgun (WGS) entry which is preliminary data.</text>
</comment>
<feature type="non-terminal residue" evidence="1">
    <location>
        <position position="1"/>
    </location>
</feature>
<name>A0ACB8ABR3_9AGAM</name>
<proteinExistence type="predicted"/>
<keyword evidence="2" id="KW-1185">Reference proteome</keyword>
<dbReference type="Proteomes" id="UP000790377">
    <property type="component" value="Unassembled WGS sequence"/>
</dbReference>
<protein>
    <submittedName>
        <fullName evidence="1">Uncharacterized protein</fullName>
    </submittedName>
</protein>
<gene>
    <name evidence="1" type="ORF">BJ138DRAFT_982405</name>
</gene>